<name>A0ABQ2HMR5_9PSEU</name>
<comment type="caution">
    <text evidence="1">The sequence shown here is derived from an EMBL/GenBank/DDBJ whole genome shotgun (WGS) entry which is preliminary data.</text>
</comment>
<gene>
    <name evidence="1" type="ORF">GCM10011609_21500</name>
</gene>
<dbReference type="InterPro" id="IPR011051">
    <property type="entry name" value="RmlC_Cupin_sf"/>
</dbReference>
<reference evidence="2" key="1">
    <citation type="journal article" date="2019" name="Int. J. Syst. Evol. Microbiol.">
        <title>The Global Catalogue of Microorganisms (GCM) 10K type strain sequencing project: providing services to taxonomists for standard genome sequencing and annotation.</title>
        <authorList>
            <consortium name="The Broad Institute Genomics Platform"/>
            <consortium name="The Broad Institute Genome Sequencing Center for Infectious Disease"/>
            <person name="Wu L."/>
            <person name="Ma J."/>
        </authorList>
    </citation>
    <scope>NUCLEOTIDE SEQUENCE [LARGE SCALE GENOMIC DNA]</scope>
    <source>
        <strain evidence="2">CGMCC 4.7319</strain>
    </source>
</reference>
<sequence length="236" mass="25887">MIGSTHVISALRPLAVARAAENTNAAWTELSRLSVEQLVQELLSDPSEAVLREMAAHSYFHDNGFAKLRIPLPAGCPGQFRIHLWDPAAAPPALPQDAHNHRWPFISRIVAGTVTQTTYVAEGDPSGDHFRYLQLPIAAAPGYRFSPRGTCTLHEDAVEQVASGTGYYLPPHTVHRVNSTGGQFTATAMLTLRPIRESTDLYSLNPAKGKALPPDPPRFSTDVLRRLLARLRENLD</sequence>
<proteinExistence type="predicted"/>
<evidence type="ECO:0000313" key="1">
    <source>
        <dbReference type="EMBL" id="GGM85022.1"/>
    </source>
</evidence>
<organism evidence="1 2">
    <name type="scientific">Lentzea pudingi</name>
    <dbReference type="NCBI Taxonomy" id="1789439"/>
    <lineage>
        <taxon>Bacteria</taxon>
        <taxon>Bacillati</taxon>
        <taxon>Actinomycetota</taxon>
        <taxon>Actinomycetes</taxon>
        <taxon>Pseudonocardiales</taxon>
        <taxon>Pseudonocardiaceae</taxon>
        <taxon>Lentzea</taxon>
    </lineage>
</organism>
<dbReference type="SUPFAM" id="SSF51182">
    <property type="entry name" value="RmlC-like cupins"/>
    <property type="match status" value="1"/>
</dbReference>
<keyword evidence="2" id="KW-1185">Reference proteome</keyword>
<dbReference type="EMBL" id="BMNC01000002">
    <property type="protein sequence ID" value="GGM85022.1"/>
    <property type="molecule type" value="Genomic_DNA"/>
</dbReference>
<accession>A0ABQ2HMR5</accession>
<evidence type="ECO:0000313" key="2">
    <source>
        <dbReference type="Proteomes" id="UP000597656"/>
    </source>
</evidence>
<dbReference type="Proteomes" id="UP000597656">
    <property type="component" value="Unassembled WGS sequence"/>
</dbReference>
<dbReference type="RefSeq" id="WP_189154433.1">
    <property type="nucleotide sequence ID" value="NZ_BMNC01000002.1"/>
</dbReference>
<protein>
    <submittedName>
        <fullName evidence="1">Uncharacterized protein</fullName>
    </submittedName>
</protein>